<organism evidence="1 2">
    <name type="scientific">Micromonospora tarensis</name>
    <dbReference type="NCBI Taxonomy" id="2806100"/>
    <lineage>
        <taxon>Bacteria</taxon>
        <taxon>Bacillati</taxon>
        <taxon>Actinomycetota</taxon>
        <taxon>Actinomycetes</taxon>
        <taxon>Micromonosporales</taxon>
        <taxon>Micromonosporaceae</taxon>
        <taxon>Micromonospora</taxon>
    </lineage>
</organism>
<proteinExistence type="predicted"/>
<dbReference type="EMBL" id="JAEVHL010000072">
    <property type="protein sequence ID" value="MBM0276839.1"/>
    <property type="molecule type" value="Genomic_DNA"/>
</dbReference>
<reference evidence="1 2" key="1">
    <citation type="submission" date="2021-01" db="EMBL/GenBank/DDBJ databases">
        <title>Draft genome sequence of Micromonospora sp. strain STR1s_6.</title>
        <authorList>
            <person name="Karlyshev A."/>
            <person name="Jawad R."/>
        </authorList>
    </citation>
    <scope>NUCLEOTIDE SEQUENCE [LARGE SCALE GENOMIC DNA]</scope>
    <source>
        <strain evidence="1 2">STR1S-6</strain>
    </source>
</reference>
<evidence type="ECO:0000313" key="2">
    <source>
        <dbReference type="Proteomes" id="UP000622245"/>
    </source>
</evidence>
<comment type="caution">
    <text evidence="1">The sequence shown here is derived from an EMBL/GenBank/DDBJ whole genome shotgun (WGS) entry which is preliminary data.</text>
</comment>
<sequence length="188" mass="20377">MTCLPVTPSEADISALISTAGTDRFTQAIRLAIRDQADRVDDRPVNAIAIHFAEHAHGRILENINARDNAGNEPVQALAEIIQLVGDAGRLTSEITEGLNSGRCKIDDVAARFVSIGWVIGVAERPKIMDFNVDRLLMVLPEARGYATALPPDEAEGVIDGYDVSWPNRRRIARQGLRSLAAKTAEPA</sequence>
<gene>
    <name evidence="1" type="ORF">JM949_16170</name>
</gene>
<dbReference type="RefSeq" id="WP_203149288.1">
    <property type="nucleotide sequence ID" value="NZ_JAEVHL010000072.1"/>
</dbReference>
<accession>A0ABS1YI11</accession>
<keyword evidence="2" id="KW-1185">Reference proteome</keyword>
<name>A0ABS1YI11_9ACTN</name>
<dbReference type="Proteomes" id="UP000622245">
    <property type="component" value="Unassembled WGS sequence"/>
</dbReference>
<evidence type="ECO:0000313" key="1">
    <source>
        <dbReference type="EMBL" id="MBM0276839.1"/>
    </source>
</evidence>
<protein>
    <submittedName>
        <fullName evidence="1">Uncharacterized protein</fullName>
    </submittedName>
</protein>